<dbReference type="STRING" id="665004.AC529_04080"/>
<dbReference type="InterPro" id="IPR015878">
    <property type="entry name" value="Ado_hCys_hydrolase_NAD-bd"/>
</dbReference>
<dbReference type="PANTHER" id="PTHR23420">
    <property type="entry name" value="ADENOSYLHOMOCYSTEINASE"/>
    <property type="match status" value="1"/>
</dbReference>
<dbReference type="GO" id="GO:0005829">
    <property type="term" value="C:cytosol"/>
    <property type="evidence" value="ECO:0007669"/>
    <property type="project" value="TreeGrafter"/>
</dbReference>
<proteinExistence type="inferred from homology"/>
<keyword evidence="7" id="KW-1185">Reference proteome</keyword>
<evidence type="ECO:0000313" key="7">
    <source>
        <dbReference type="Proteomes" id="UP000074382"/>
    </source>
</evidence>
<dbReference type="PATRIC" id="fig|665004.4.peg.2930"/>
<accession>A0A147KL56</accession>
<dbReference type="Gene3D" id="3.40.50.720">
    <property type="entry name" value="NAD(P)-binding Rossmann-like Domain"/>
    <property type="match status" value="1"/>
</dbReference>
<dbReference type="Gene3D" id="3.40.50.1480">
    <property type="entry name" value="Adenosylhomocysteinase-like"/>
    <property type="match status" value="1"/>
</dbReference>
<evidence type="ECO:0000256" key="1">
    <source>
        <dbReference type="ARBA" id="ARBA00001911"/>
    </source>
</evidence>
<dbReference type="EMBL" id="LGEM01000017">
    <property type="protein sequence ID" value="KUP97961.1"/>
    <property type="molecule type" value="Genomic_DNA"/>
</dbReference>
<gene>
    <name evidence="6" type="ORF">AC529_04080</name>
</gene>
<evidence type="ECO:0000259" key="5">
    <source>
        <dbReference type="SMART" id="SM00997"/>
    </source>
</evidence>
<comment type="caution">
    <text evidence="6">The sequence shown here is derived from an EMBL/GenBank/DDBJ whole genome shotgun (WGS) entry which is preliminary data.</text>
</comment>
<comment type="cofactor">
    <cofactor evidence="1">
        <name>NAD(+)</name>
        <dbReference type="ChEBI" id="CHEBI:57540"/>
    </cofactor>
</comment>
<dbReference type="SUPFAM" id="SSF51735">
    <property type="entry name" value="NAD(P)-binding Rossmann-fold domains"/>
    <property type="match status" value="1"/>
</dbReference>
<name>A0A147KL56_THECS</name>
<evidence type="ECO:0000256" key="2">
    <source>
        <dbReference type="ARBA" id="ARBA00007122"/>
    </source>
</evidence>
<reference evidence="7" key="1">
    <citation type="journal article" date="2017" name="Acta Aliment.">
        <title>Plant polysaccharide degrading enzyme system of Thermpbifida cellulosilytica TB100 revealed by de novo genome project data.</title>
        <authorList>
            <person name="Toth A."/>
            <person name="Baka E."/>
            <person name="Luzics S."/>
            <person name="Bata-Vidacs I."/>
            <person name="Nagy I."/>
            <person name="Balint B."/>
            <person name="Herceg R."/>
            <person name="Olasz F."/>
            <person name="Wilk T."/>
            <person name="Nagy T."/>
            <person name="Kriszt B."/>
            <person name="Nagy I."/>
            <person name="Kukolya J."/>
        </authorList>
    </citation>
    <scope>NUCLEOTIDE SEQUENCE [LARGE SCALE GENOMIC DNA]</scope>
    <source>
        <strain evidence="7">TB100</strain>
    </source>
</reference>
<evidence type="ECO:0000313" key="6">
    <source>
        <dbReference type="EMBL" id="KUP97961.1"/>
    </source>
</evidence>
<sequence>MTPPRSQEPSVLEDFERDRITAYFTKVTSPFAPTRRVSSIAVTHLLAERPLFLHALAQLTQVCALLPKPKSIDPTAHQEASQHWRCDQLDRNRFACPEQALSYLENRAPGQRLVLLDVGGYFAPALPQICDRFSGQILGLVEDTENGHRRYLAYDKPPCPVYSVARSPLKTPEDYLVGQSVVFSTEALIRSRGEILYGRGATVIGFGKLGSSVAHMLHTRNVQVTVFDTDPVKRTHALAQGFRTTCSLREALTDAGIIVCATGNLALRQGDFDRVANGAYIASVTSSDDELELDVLHRSYTSEHVAPHVTRYSRTGHYFYVLNDGNAVNFLHGASVGAFIFLVQAEILAAVALLADQEHEPGHHELPADIRESIAATWLDHFTGAP</sequence>
<evidence type="ECO:0000256" key="4">
    <source>
        <dbReference type="ARBA" id="ARBA00023027"/>
    </source>
</evidence>
<organism evidence="6 7">
    <name type="scientific">Thermobifida cellulosilytica TB100</name>
    <dbReference type="NCBI Taxonomy" id="665004"/>
    <lineage>
        <taxon>Bacteria</taxon>
        <taxon>Bacillati</taxon>
        <taxon>Actinomycetota</taxon>
        <taxon>Actinomycetes</taxon>
        <taxon>Streptosporangiales</taxon>
        <taxon>Nocardiopsidaceae</taxon>
        <taxon>Thermobifida</taxon>
    </lineage>
</organism>
<dbReference type="PANTHER" id="PTHR23420:SF0">
    <property type="entry name" value="ADENOSYLHOMOCYSTEINASE"/>
    <property type="match status" value="1"/>
</dbReference>
<dbReference type="SMART" id="SM00997">
    <property type="entry name" value="AdoHcyase_NAD"/>
    <property type="match status" value="1"/>
</dbReference>
<dbReference type="GO" id="GO:0006730">
    <property type="term" value="P:one-carbon metabolic process"/>
    <property type="evidence" value="ECO:0007669"/>
    <property type="project" value="UniProtKB-KW"/>
</dbReference>
<dbReference type="SMART" id="SM00996">
    <property type="entry name" value="AdoHcyase"/>
    <property type="match status" value="1"/>
</dbReference>
<dbReference type="GO" id="GO:0033353">
    <property type="term" value="P:S-adenosylmethionine cycle"/>
    <property type="evidence" value="ECO:0007669"/>
    <property type="project" value="TreeGrafter"/>
</dbReference>
<comment type="similarity">
    <text evidence="2">Belongs to the adenosylhomocysteinase family.</text>
</comment>
<dbReference type="InterPro" id="IPR036291">
    <property type="entry name" value="NAD(P)-bd_dom_sf"/>
</dbReference>
<dbReference type="InterPro" id="IPR000043">
    <property type="entry name" value="Adenosylhomocysteinase-like"/>
</dbReference>
<dbReference type="Pfam" id="PF00670">
    <property type="entry name" value="AdoHcyase_NAD"/>
    <property type="match status" value="1"/>
</dbReference>
<feature type="domain" description="S-adenosyl-L-homocysteine hydrolase NAD binding" evidence="5">
    <location>
        <begin position="173"/>
        <end position="335"/>
    </location>
</feature>
<dbReference type="InterPro" id="IPR042172">
    <property type="entry name" value="Adenosylhomocyst_ase-like_sf"/>
</dbReference>
<keyword evidence="4" id="KW-0520">NAD</keyword>
<protein>
    <submittedName>
        <fullName evidence="6">Adenosylhomocysteinase</fullName>
    </submittedName>
</protein>
<dbReference type="Proteomes" id="UP000074382">
    <property type="component" value="Unassembled WGS sequence"/>
</dbReference>
<dbReference type="GO" id="GO:0004013">
    <property type="term" value="F:adenosylhomocysteinase activity"/>
    <property type="evidence" value="ECO:0007669"/>
    <property type="project" value="TreeGrafter"/>
</dbReference>
<evidence type="ECO:0000256" key="3">
    <source>
        <dbReference type="ARBA" id="ARBA00022563"/>
    </source>
</evidence>
<keyword evidence="3" id="KW-0554">One-carbon metabolism</keyword>
<dbReference type="AlphaFoldDB" id="A0A147KL56"/>